<dbReference type="EMBL" id="JACJLL010000243">
    <property type="protein sequence ID" value="MBM6820980.1"/>
    <property type="molecule type" value="Genomic_DNA"/>
</dbReference>
<protein>
    <submittedName>
        <fullName evidence="1">Uncharacterized protein</fullName>
    </submittedName>
</protein>
<dbReference type="Proteomes" id="UP000767334">
    <property type="component" value="Unassembled WGS sequence"/>
</dbReference>
<reference evidence="1 2" key="1">
    <citation type="journal article" date="2021" name="Sci. Rep.">
        <title>The distribution of antibiotic resistance genes in chicken gut microbiota commensals.</title>
        <authorList>
            <person name="Juricova H."/>
            <person name="Matiasovicova J."/>
            <person name="Kubasova T."/>
            <person name="Cejkova D."/>
            <person name="Rychlik I."/>
        </authorList>
    </citation>
    <scope>NUCLEOTIDE SEQUENCE [LARGE SCALE GENOMIC DNA]</scope>
    <source>
        <strain evidence="1 2">An435</strain>
    </source>
</reference>
<evidence type="ECO:0000313" key="1">
    <source>
        <dbReference type="EMBL" id="MBM6820980.1"/>
    </source>
</evidence>
<sequence>MSLISTYEKFTHINEEFIAFIDKLVRENFESFTEEQIKMNLNIALNNYEKLKFESDEIQVEDNDKNNLNDLKYLIMSALFLVSDLNHFYNLKEYERFKMRAINYINNSRRGKKF</sequence>
<dbReference type="RefSeq" id="WP_204572802.1">
    <property type="nucleotide sequence ID" value="NZ_JACJLL010000243.1"/>
</dbReference>
<accession>A0ABS2FK51</accession>
<comment type="caution">
    <text evidence="1">The sequence shown here is derived from an EMBL/GenBank/DDBJ whole genome shotgun (WGS) entry which is preliminary data.</text>
</comment>
<organism evidence="1 2">
    <name type="scientific">Clostridium saudiense</name>
    <dbReference type="NCBI Taxonomy" id="1414720"/>
    <lineage>
        <taxon>Bacteria</taxon>
        <taxon>Bacillati</taxon>
        <taxon>Bacillota</taxon>
        <taxon>Clostridia</taxon>
        <taxon>Eubacteriales</taxon>
        <taxon>Clostridiaceae</taxon>
        <taxon>Clostridium</taxon>
    </lineage>
</organism>
<evidence type="ECO:0000313" key="2">
    <source>
        <dbReference type="Proteomes" id="UP000767334"/>
    </source>
</evidence>
<proteinExistence type="predicted"/>
<keyword evidence="2" id="KW-1185">Reference proteome</keyword>
<gene>
    <name evidence="1" type="ORF">H6A19_16860</name>
</gene>
<name>A0ABS2FK51_9CLOT</name>